<dbReference type="InterPro" id="IPR001841">
    <property type="entry name" value="Znf_RING"/>
</dbReference>
<keyword evidence="1" id="KW-0862">Zinc</keyword>
<feature type="region of interest" description="Disordered" evidence="2">
    <location>
        <begin position="212"/>
        <end position="232"/>
    </location>
</feature>
<evidence type="ECO:0000259" key="3">
    <source>
        <dbReference type="PROSITE" id="PS50089"/>
    </source>
</evidence>
<organism evidence="4 5">
    <name type="scientific">Lophiostoma macrostomum CBS 122681</name>
    <dbReference type="NCBI Taxonomy" id="1314788"/>
    <lineage>
        <taxon>Eukaryota</taxon>
        <taxon>Fungi</taxon>
        <taxon>Dikarya</taxon>
        <taxon>Ascomycota</taxon>
        <taxon>Pezizomycotina</taxon>
        <taxon>Dothideomycetes</taxon>
        <taxon>Pleosporomycetidae</taxon>
        <taxon>Pleosporales</taxon>
        <taxon>Lophiostomataceae</taxon>
        <taxon>Lophiostoma</taxon>
    </lineage>
</organism>
<keyword evidence="1" id="KW-0863">Zinc-finger</keyword>
<evidence type="ECO:0000256" key="1">
    <source>
        <dbReference type="PROSITE-ProRule" id="PRU00175"/>
    </source>
</evidence>
<reference evidence="4" key="1">
    <citation type="journal article" date="2020" name="Stud. Mycol.">
        <title>101 Dothideomycetes genomes: a test case for predicting lifestyles and emergence of pathogens.</title>
        <authorList>
            <person name="Haridas S."/>
            <person name="Albert R."/>
            <person name="Binder M."/>
            <person name="Bloem J."/>
            <person name="Labutti K."/>
            <person name="Salamov A."/>
            <person name="Andreopoulos B."/>
            <person name="Baker S."/>
            <person name="Barry K."/>
            <person name="Bills G."/>
            <person name="Bluhm B."/>
            <person name="Cannon C."/>
            <person name="Castanera R."/>
            <person name="Culley D."/>
            <person name="Daum C."/>
            <person name="Ezra D."/>
            <person name="Gonzalez J."/>
            <person name="Henrissat B."/>
            <person name="Kuo A."/>
            <person name="Liang C."/>
            <person name="Lipzen A."/>
            <person name="Lutzoni F."/>
            <person name="Magnuson J."/>
            <person name="Mondo S."/>
            <person name="Nolan M."/>
            <person name="Ohm R."/>
            <person name="Pangilinan J."/>
            <person name="Park H.-J."/>
            <person name="Ramirez L."/>
            <person name="Alfaro M."/>
            <person name="Sun H."/>
            <person name="Tritt A."/>
            <person name="Yoshinaga Y."/>
            <person name="Zwiers L.-H."/>
            <person name="Turgeon B."/>
            <person name="Goodwin S."/>
            <person name="Spatafora J."/>
            <person name="Crous P."/>
            <person name="Grigoriev I."/>
        </authorList>
    </citation>
    <scope>NUCLEOTIDE SEQUENCE</scope>
    <source>
        <strain evidence="4">CBS 122681</strain>
    </source>
</reference>
<feature type="compositionally biased region" description="Polar residues" evidence="2">
    <location>
        <begin position="99"/>
        <end position="113"/>
    </location>
</feature>
<accession>A0A6A6TF29</accession>
<name>A0A6A6TF29_9PLEO</name>
<sequence>MAPEATFDCVFKMPRNPKYKCPRDGEMYDSIHTTWYCKVHDPHRDNRCQVFCKFQGIQRTELASVTDSKTHMRYCETHSPLRLVNETFSESTETCGCCSNEDTQSDISSNSNKEASRSKTDVKRVDYEENVLPELVTSNEVETDKTTGEEECLNIELTEEVKLPKVIALLPGPTRVLSPVIQRTFSPPQVDPLDDLHPVEVVSTPLVRKESKRRAKRVTLPTEESPAKSSPLRSGRVLTSISIILKDRSQGGDRIAPMYFLCNICLENHSTSDMCSIDECGHLYSEHCVASTLRTSGQRRYNCTGCQNWLAQMYLKSCQKWLEEDLHGKMP</sequence>
<dbReference type="SUPFAM" id="SSF57850">
    <property type="entry name" value="RING/U-box"/>
    <property type="match status" value="1"/>
</dbReference>
<evidence type="ECO:0000313" key="5">
    <source>
        <dbReference type="Proteomes" id="UP000799324"/>
    </source>
</evidence>
<evidence type="ECO:0000313" key="4">
    <source>
        <dbReference type="EMBL" id="KAF2658332.1"/>
    </source>
</evidence>
<dbReference type="PROSITE" id="PS50089">
    <property type="entry name" value="ZF_RING_2"/>
    <property type="match status" value="1"/>
</dbReference>
<keyword evidence="1" id="KW-0479">Metal-binding</keyword>
<keyword evidence="5" id="KW-1185">Reference proteome</keyword>
<dbReference type="Gene3D" id="3.30.40.10">
    <property type="entry name" value="Zinc/RING finger domain, C3HC4 (zinc finger)"/>
    <property type="match status" value="1"/>
</dbReference>
<dbReference type="GO" id="GO:0008270">
    <property type="term" value="F:zinc ion binding"/>
    <property type="evidence" value="ECO:0007669"/>
    <property type="project" value="UniProtKB-KW"/>
</dbReference>
<feature type="region of interest" description="Disordered" evidence="2">
    <location>
        <begin position="99"/>
        <end position="122"/>
    </location>
</feature>
<dbReference type="InterPro" id="IPR013083">
    <property type="entry name" value="Znf_RING/FYVE/PHD"/>
</dbReference>
<protein>
    <recommendedName>
        <fullName evidence="3">RING-type domain-containing protein</fullName>
    </recommendedName>
</protein>
<dbReference type="EMBL" id="MU004316">
    <property type="protein sequence ID" value="KAF2658332.1"/>
    <property type="molecule type" value="Genomic_DNA"/>
</dbReference>
<feature type="domain" description="RING-type" evidence="3">
    <location>
        <begin position="262"/>
        <end position="307"/>
    </location>
</feature>
<gene>
    <name evidence="4" type="ORF">K491DRAFT_713718</name>
</gene>
<proteinExistence type="predicted"/>
<dbReference type="OrthoDB" id="3798839at2759"/>
<dbReference type="AlphaFoldDB" id="A0A6A6TF29"/>
<evidence type="ECO:0000256" key="2">
    <source>
        <dbReference type="SAM" id="MobiDB-lite"/>
    </source>
</evidence>
<dbReference type="Proteomes" id="UP000799324">
    <property type="component" value="Unassembled WGS sequence"/>
</dbReference>